<evidence type="ECO:0000256" key="3">
    <source>
        <dbReference type="ARBA" id="ARBA00012790"/>
    </source>
</evidence>
<evidence type="ECO:0000256" key="18">
    <source>
        <dbReference type="SAM" id="Phobius"/>
    </source>
</evidence>
<dbReference type="InterPro" id="IPR044492">
    <property type="entry name" value="P_typ_ATPase_HD_dom"/>
</dbReference>
<dbReference type="Pfam" id="PF00122">
    <property type="entry name" value="E1-E2_ATPase"/>
    <property type="match status" value="1"/>
</dbReference>
<evidence type="ECO:0000313" key="20">
    <source>
        <dbReference type="EMBL" id="BDR57174.1"/>
    </source>
</evidence>
<dbReference type="GO" id="GO:0036376">
    <property type="term" value="P:sodium ion export across plasma membrane"/>
    <property type="evidence" value="ECO:0007669"/>
    <property type="project" value="TreeGrafter"/>
</dbReference>
<evidence type="ECO:0000256" key="10">
    <source>
        <dbReference type="ARBA" id="ARBA00022741"/>
    </source>
</evidence>
<keyword evidence="15" id="KW-0406">Ion transport</keyword>
<keyword evidence="21" id="KW-1185">Reference proteome</keyword>
<comment type="catalytic activity">
    <reaction evidence="17">
        <text>Ca(2+)(in) + ATP + H2O = Ca(2+)(out) + ADP + phosphate + H(+)</text>
        <dbReference type="Rhea" id="RHEA:18105"/>
        <dbReference type="ChEBI" id="CHEBI:15377"/>
        <dbReference type="ChEBI" id="CHEBI:15378"/>
        <dbReference type="ChEBI" id="CHEBI:29108"/>
        <dbReference type="ChEBI" id="CHEBI:30616"/>
        <dbReference type="ChEBI" id="CHEBI:43474"/>
        <dbReference type="ChEBI" id="CHEBI:456216"/>
        <dbReference type="EC" id="7.2.2.10"/>
    </reaction>
</comment>
<dbReference type="SFLD" id="SFLDF00027">
    <property type="entry name" value="p-type_atpase"/>
    <property type="match status" value="1"/>
</dbReference>
<reference evidence="20 21" key="1">
    <citation type="journal article" date="2023" name="Microbiol. Spectr.">
        <title>Symbiosis of Carpenter Bees with Uncharacterized Lactic Acid Bacteria Showing NAD Auxotrophy.</title>
        <authorList>
            <person name="Kawasaki S."/>
            <person name="Ozawa K."/>
            <person name="Mori T."/>
            <person name="Yamamoto A."/>
            <person name="Ito M."/>
            <person name="Ohkuma M."/>
            <person name="Sakamoto M."/>
            <person name="Matsutani M."/>
        </authorList>
    </citation>
    <scope>NUCLEOTIDE SEQUENCE [LARGE SCALE GENOMIC DNA]</scope>
    <source>
        <strain evidence="20 21">KimC2</strain>
    </source>
</reference>
<dbReference type="InterPro" id="IPR004014">
    <property type="entry name" value="ATPase_P-typ_cation-transptr_N"/>
</dbReference>
<keyword evidence="16 18" id="KW-0472">Membrane</keyword>
<feature type="transmembrane region" description="Helical" evidence="18">
    <location>
        <begin position="63"/>
        <end position="82"/>
    </location>
</feature>
<dbReference type="Gene3D" id="3.40.50.1000">
    <property type="entry name" value="HAD superfamily/HAD-like"/>
    <property type="match status" value="1"/>
</dbReference>
<dbReference type="InterPro" id="IPR023214">
    <property type="entry name" value="HAD_sf"/>
</dbReference>
<dbReference type="Pfam" id="PF13246">
    <property type="entry name" value="Cation_ATPase"/>
    <property type="match status" value="1"/>
</dbReference>
<dbReference type="Gene3D" id="2.70.150.10">
    <property type="entry name" value="Calcium-transporting ATPase, cytoplasmic transduction domain A"/>
    <property type="match status" value="1"/>
</dbReference>
<dbReference type="GO" id="GO:0005524">
    <property type="term" value="F:ATP binding"/>
    <property type="evidence" value="ECO:0007669"/>
    <property type="project" value="UniProtKB-KW"/>
</dbReference>
<dbReference type="PRINTS" id="PR00120">
    <property type="entry name" value="HATPASE"/>
</dbReference>
<feature type="transmembrane region" description="Helical" evidence="18">
    <location>
        <begin position="830"/>
        <end position="848"/>
    </location>
</feature>
<evidence type="ECO:0000259" key="19">
    <source>
        <dbReference type="SMART" id="SM00831"/>
    </source>
</evidence>
<dbReference type="PANTHER" id="PTHR43294">
    <property type="entry name" value="SODIUM/POTASSIUM-TRANSPORTING ATPASE SUBUNIT ALPHA"/>
    <property type="match status" value="1"/>
</dbReference>
<feature type="transmembrane region" description="Helical" evidence="18">
    <location>
        <begin position="88"/>
        <end position="104"/>
    </location>
</feature>
<feature type="transmembrane region" description="Helical" evidence="18">
    <location>
        <begin position="749"/>
        <end position="774"/>
    </location>
</feature>
<dbReference type="SUPFAM" id="SSF56784">
    <property type="entry name" value="HAD-like"/>
    <property type="match status" value="1"/>
</dbReference>
<keyword evidence="9" id="KW-0479">Metal-binding</keyword>
<evidence type="ECO:0000256" key="15">
    <source>
        <dbReference type="ARBA" id="ARBA00023065"/>
    </source>
</evidence>
<keyword evidence="11" id="KW-0106">Calcium</keyword>
<dbReference type="GO" id="GO:1902600">
    <property type="term" value="P:proton transmembrane transport"/>
    <property type="evidence" value="ECO:0007669"/>
    <property type="project" value="TreeGrafter"/>
</dbReference>
<dbReference type="InterPro" id="IPR006068">
    <property type="entry name" value="ATPase_P-typ_cation-transptr_C"/>
</dbReference>
<dbReference type="GO" id="GO:0005391">
    <property type="term" value="F:P-type sodium:potassium-exchanging transporter activity"/>
    <property type="evidence" value="ECO:0007669"/>
    <property type="project" value="TreeGrafter"/>
</dbReference>
<evidence type="ECO:0000256" key="2">
    <source>
        <dbReference type="ARBA" id="ARBA00005675"/>
    </source>
</evidence>
<keyword evidence="12" id="KW-0067">ATP-binding</keyword>
<dbReference type="FunFam" id="2.70.150.10:FF:000016">
    <property type="entry name" value="Calcium-transporting P-type ATPase putative"/>
    <property type="match status" value="1"/>
</dbReference>
<evidence type="ECO:0000256" key="17">
    <source>
        <dbReference type="ARBA" id="ARBA00048694"/>
    </source>
</evidence>
<dbReference type="PROSITE" id="PS00154">
    <property type="entry name" value="ATPASE_E1_E2"/>
    <property type="match status" value="1"/>
</dbReference>
<feature type="transmembrane region" description="Helical" evidence="18">
    <location>
        <begin position="276"/>
        <end position="305"/>
    </location>
</feature>
<keyword evidence="10" id="KW-0547">Nucleotide-binding</keyword>
<evidence type="ECO:0000313" key="21">
    <source>
        <dbReference type="Proteomes" id="UP001321804"/>
    </source>
</evidence>
<dbReference type="GO" id="GO:0005886">
    <property type="term" value="C:plasma membrane"/>
    <property type="evidence" value="ECO:0007669"/>
    <property type="project" value="UniProtKB-SubCell"/>
</dbReference>
<dbReference type="Gene3D" id="3.40.1110.10">
    <property type="entry name" value="Calcium-transporting ATPase, cytoplasmic domain N"/>
    <property type="match status" value="1"/>
</dbReference>
<dbReference type="Pfam" id="PF00690">
    <property type="entry name" value="Cation_ATPase_N"/>
    <property type="match status" value="1"/>
</dbReference>
<evidence type="ECO:0000256" key="9">
    <source>
        <dbReference type="ARBA" id="ARBA00022723"/>
    </source>
</evidence>
<dbReference type="InterPro" id="IPR050510">
    <property type="entry name" value="Cation_transp_ATPase_P-type"/>
</dbReference>
<comment type="similarity">
    <text evidence="2">Belongs to the cation transport ATPase (P-type) (TC 3.A.3) family. Type IIA subfamily.</text>
</comment>
<feature type="domain" description="Cation-transporting P-type ATPase N-terminal" evidence="19">
    <location>
        <begin position="10"/>
        <end position="83"/>
    </location>
</feature>
<dbReference type="SFLD" id="SFLDG00002">
    <property type="entry name" value="C1.7:_P-type_atpase_like"/>
    <property type="match status" value="1"/>
</dbReference>
<dbReference type="GO" id="GO:1990573">
    <property type="term" value="P:potassium ion import across plasma membrane"/>
    <property type="evidence" value="ECO:0007669"/>
    <property type="project" value="TreeGrafter"/>
</dbReference>
<dbReference type="GO" id="GO:0030007">
    <property type="term" value="P:intracellular potassium ion homeostasis"/>
    <property type="evidence" value="ECO:0007669"/>
    <property type="project" value="TreeGrafter"/>
</dbReference>
<dbReference type="InterPro" id="IPR036412">
    <property type="entry name" value="HAD-like_sf"/>
</dbReference>
<sequence length="891" mass="97887">MEIKPEKKEKFYSLPVEDIIQKYRTSYDGLSSTQVRRLQMEYGENKLSAGHHKTYLEMFIEQFKDFMIIVLLAAALIAGLIAHEWTDAVIILAVVILNAIFGVFQESKAENAIEALKNMATPKARVKRDGDIQEIDSTDLVPGDIVVLEAGDIVPADLRLYETSTLKIEESSLTGESIPVQKLGTTITEPNVALGDQKDMAFSGTNVTFGRGTGIVVSTGMNTEIGQIASMISENDDTTTPLQRNLSQLGKVLTYIILAISALIFLIGMVKNDANWIDMLIVAISIAVAAIPEGLPAIVTIILALGTQKLSKRNAIIRKLPAVETLGSTDIIGSDKTGTLTLNQMTVEKVYTDRQLLDSDVGLDQQDMTLRIMNFANDSQIQADGTLLGDPTETALIKFGQKNDFFIQDELKITPRVNDLPFDSDRKMMTSINQFGDNAYLVMTKGAPDEILKRCNQYLQGNELHDLTEEDQKDILDVNNDLAKQALRVLGFAYKVIDEMPSPINSDTIENDLVFAGMVGMIDPERPEAKAAVAEAKQAGIRTIMITGDHQVTAQAIATRLGIISENANEAVISGSQLSQMSDEELDQNVEQYSVYARVNPADKVRIVKAWQSKNKVVAMTGDGVNDAPALKAADIGIGMGINGTEVSKNASDMVLADDNFATIVHAIKEGRKVFANIQKSIQYLMSANLGEVLTLFVLTIMGWDILAPVQLLWINLVTDTFPAIALGVEPTEKGIMKEKPRGRNSTFFSGGVFPAIIYQGIIEGLITLGVYYWALNFPVHTDYAMIHHDAQTMAYVTLGLIQLFHAFNVKSFSKSIFQQNIFANKTFNWAIVVSLILLGVTILVPGFNQMFHVTQLNLSQWGVVVLGGILMVVIVEFVKLFQRVFSRKGN</sequence>
<dbReference type="InterPro" id="IPR008250">
    <property type="entry name" value="ATPase_P-typ_transduc_dom_A_sf"/>
</dbReference>
<feature type="transmembrane region" description="Helical" evidence="18">
    <location>
        <begin position="860"/>
        <end position="879"/>
    </location>
</feature>
<dbReference type="SMART" id="SM00831">
    <property type="entry name" value="Cation_ATPase_N"/>
    <property type="match status" value="1"/>
</dbReference>
<gene>
    <name evidence="20" type="ORF">KIMC2_17360</name>
</gene>
<dbReference type="NCBIfam" id="TIGR01494">
    <property type="entry name" value="ATPase_P-type"/>
    <property type="match status" value="2"/>
</dbReference>
<dbReference type="GO" id="GO:0046872">
    <property type="term" value="F:metal ion binding"/>
    <property type="evidence" value="ECO:0007669"/>
    <property type="project" value="UniProtKB-KW"/>
</dbReference>
<feature type="transmembrane region" description="Helical" evidence="18">
    <location>
        <begin position="252"/>
        <end position="270"/>
    </location>
</feature>
<dbReference type="Gene3D" id="1.20.1110.10">
    <property type="entry name" value="Calcium-transporting ATPase, transmembrane domain"/>
    <property type="match status" value="1"/>
</dbReference>
<dbReference type="SUPFAM" id="SSF81665">
    <property type="entry name" value="Calcium ATPase, transmembrane domain M"/>
    <property type="match status" value="1"/>
</dbReference>
<dbReference type="EMBL" id="AP026801">
    <property type="protein sequence ID" value="BDR57174.1"/>
    <property type="molecule type" value="Genomic_DNA"/>
</dbReference>
<keyword evidence="4" id="KW-0813">Transport</keyword>
<evidence type="ECO:0000256" key="11">
    <source>
        <dbReference type="ARBA" id="ARBA00022837"/>
    </source>
</evidence>
<evidence type="ECO:0000256" key="5">
    <source>
        <dbReference type="ARBA" id="ARBA00022475"/>
    </source>
</evidence>
<accession>A0AAU9D0J7</accession>
<evidence type="ECO:0000256" key="7">
    <source>
        <dbReference type="ARBA" id="ARBA00022568"/>
    </source>
</evidence>
<dbReference type="PRINTS" id="PR00119">
    <property type="entry name" value="CATATPASE"/>
</dbReference>
<evidence type="ECO:0000256" key="12">
    <source>
        <dbReference type="ARBA" id="ARBA00022840"/>
    </source>
</evidence>
<dbReference type="InterPro" id="IPR001757">
    <property type="entry name" value="P_typ_ATPase"/>
</dbReference>
<comment type="subcellular location">
    <subcellularLocation>
        <location evidence="1">Cell membrane</location>
        <topology evidence="1">Multi-pass membrane protein</topology>
    </subcellularLocation>
</comment>
<dbReference type="AlphaFoldDB" id="A0AAU9D0J7"/>
<evidence type="ECO:0000256" key="1">
    <source>
        <dbReference type="ARBA" id="ARBA00004651"/>
    </source>
</evidence>
<dbReference type="InterPro" id="IPR018303">
    <property type="entry name" value="ATPase_P-typ_P_site"/>
</dbReference>
<dbReference type="InterPro" id="IPR023299">
    <property type="entry name" value="ATPase_P-typ_cyto_dom_N"/>
</dbReference>
<dbReference type="InterPro" id="IPR023298">
    <property type="entry name" value="ATPase_P-typ_TM_dom_sf"/>
</dbReference>
<dbReference type="SUPFAM" id="SSF81653">
    <property type="entry name" value="Calcium ATPase, transduction domain A"/>
    <property type="match status" value="1"/>
</dbReference>
<keyword evidence="7" id="KW-0109">Calcium transport</keyword>
<dbReference type="GO" id="GO:0016887">
    <property type="term" value="F:ATP hydrolysis activity"/>
    <property type="evidence" value="ECO:0007669"/>
    <property type="project" value="InterPro"/>
</dbReference>
<feature type="transmembrane region" description="Helical" evidence="18">
    <location>
        <begin position="682"/>
        <end position="704"/>
    </location>
</feature>
<dbReference type="InterPro" id="IPR059000">
    <property type="entry name" value="ATPase_P-type_domA"/>
</dbReference>
<dbReference type="SUPFAM" id="SSF81660">
    <property type="entry name" value="Metal cation-transporting ATPase, ATP-binding domain N"/>
    <property type="match status" value="1"/>
</dbReference>
<evidence type="ECO:0000256" key="14">
    <source>
        <dbReference type="ARBA" id="ARBA00022989"/>
    </source>
</evidence>
<keyword evidence="14 18" id="KW-1133">Transmembrane helix</keyword>
<dbReference type="Pfam" id="PF00689">
    <property type="entry name" value="Cation_ATPase_C"/>
    <property type="match status" value="1"/>
</dbReference>
<protein>
    <recommendedName>
        <fullName evidence="3">P-type Ca(2+) transporter</fullName>
        <ecNumber evidence="3">7.2.2.10</ecNumber>
    </recommendedName>
</protein>
<keyword evidence="6" id="KW-0597">Phosphoprotein</keyword>
<evidence type="ECO:0000256" key="16">
    <source>
        <dbReference type="ARBA" id="ARBA00023136"/>
    </source>
</evidence>
<organism evidence="20 21">
    <name type="scientific">Xylocopilactobacillus apis</name>
    <dbReference type="NCBI Taxonomy" id="2932183"/>
    <lineage>
        <taxon>Bacteria</taxon>
        <taxon>Bacillati</taxon>
        <taxon>Bacillota</taxon>
        <taxon>Bacilli</taxon>
        <taxon>Lactobacillales</taxon>
        <taxon>Lactobacillaceae</taxon>
        <taxon>Xylocopilactobacillus</taxon>
    </lineage>
</organism>
<dbReference type="GO" id="GO:0005388">
    <property type="term" value="F:P-type calcium transporter activity"/>
    <property type="evidence" value="ECO:0007669"/>
    <property type="project" value="UniProtKB-EC"/>
</dbReference>
<dbReference type="KEGG" id="xak:KIMC2_17360"/>
<keyword evidence="5" id="KW-1003">Cell membrane</keyword>
<dbReference type="GO" id="GO:0006883">
    <property type="term" value="P:intracellular sodium ion homeostasis"/>
    <property type="evidence" value="ECO:0007669"/>
    <property type="project" value="TreeGrafter"/>
</dbReference>
<evidence type="ECO:0000256" key="6">
    <source>
        <dbReference type="ARBA" id="ARBA00022553"/>
    </source>
</evidence>
<dbReference type="FunFam" id="3.40.1110.10:FF:000053">
    <property type="entry name" value="Cation-transporting ATPase, E1-E2 family"/>
    <property type="match status" value="1"/>
</dbReference>
<dbReference type="PANTHER" id="PTHR43294:SF20">
    <property type="entry name" value="P-TYPE ATPASE"/>
    <property type="match status" value="1"/>
</dbReference>
<dbReference type="FunFam" id="3.40.50.1000:FF:000028">
    <property type="entry name" value="Calcium-transporting P-type ATPase, putative"/>
    <property type="match status" value="1"/>
</dbReference>
<proteinExistence type="inferred from homology"/>
<dbReference type="EC" id="7.2.2.10" evidence="3"/>
<evidence type="ECO:0000256" key="8">
    <source>
        <dbReference type="ARBA" id="ARBA00022692"/>
    </source>
</evidence>
<dbReference type="Proteomes" id="UP001321804">
    <property type="component" value="Chromosome"/>
</dbReference>
<name>A0AAU9D0J7_9LACO</name>
<keyword evidence="13" id="KW-1278">Translocase</keyword>
<evidence type="ECO:0000256" key="4">
    <source>
        <dbReference type="ARBA" id="ARBA00022448"/>
    </source>
</evidence>
<evidence type="ECO:0000256" key="13">
    <source>
        <dbReference type="ARBA" id="ARBA00022967"/>
    </source>
</evidence>
<keyword evidence="8 18" id="KW-0812">Transmembrane</keyword>
<dbReference type="SFLD" id="SFLDS00003">
    <property type="entry name" value="Haloacid_Dehalogenase"/>
    <property type="match status" value="1"/>
</dbReference>